<evidence type="ECO:0000313" key="1">
    <source>
        <dbReference type="EMBL" id="GAA1593518.1"/>
    </source>
</evidence>
<dbReference type="EMBL" id="BAAAND010000007">
    <property type="protein sequence ID" value="GAA1593518.1"/>
    <property type="molecule type" value="Genomic_DNA"/>
</dbReference>
<name>A0ABN2E1P9_9ACTN</name>
<protein>
    <submittedName>
        <fullName evidence="1">Uncharacterized protein</fullName>
    </submittedName>
</protein>
<proteinExistence type="predicted"/>
<reference evidence="1 2" key="1">
    <citation type="journal article" date="2019" name="Int. J. Syst. Evol. Microbiol.">
        <title>The Global Catalogue of Microorganisms (GCM) 10K type strain sequencing project: providing services to taxonomists for standard genome sequencing and annotation.</title>
        <authorList>
            <consortium name="The Broad Institute Genomics Platform"/>
            <consortium name="The Broad Institute Genome Sequencing Center for Infectious Disease"/>
            <person name="Wu L."/>
            <person name="Ma J."/>
        </authorList>
    </citation>
    <scope>NUCLEOTIDE SEQUENCE [LARGE SCALE GENOMIC DNA]</scope>
    <source>
        <strain evidence="1 2">JCM 14304</strain>
    </source>
</reference>
<gene>
    <name evidence="1" type="ORF">GCM10009742_45340</name>
</gene>
<accession>A0ABN2E1P9</accession>
<dbReference type="RefSeq" id="WP_344194471.1">
    <property type="nucleotide sequence ID" value="NZ_BAAAND010000007.1"/>
</dbReference>
<sequence>MPESDETEDREVTPYTIAEAYHRGELSRDQVIQQLIDYDYLPQDEIPDDMTVDIATYVDGSWDDMERAYRNDLIDGEIYSVVLAAVRERESWPPPAGDPR</sequence>
<keyword evidence="2" id="KW-1185">Reference proteome</keyword>
<dbReference type="Proteomes" id="UP001500190">
    <property type="component" value="Unassembled WGS sequence"/>
</dbReference>
<evidence type="ECO:0000313" key="2">
    <source>
        <dbReference type="Proteomes" id="UP001500190"/>
    </source>
</evidence>
<organism evidence="1 2">
    <name type="scientific">Kribbella karoonensis</name>
    <dbReference type="NCBI Taxonomy" id="324851"/>
    <lineage>
        <taxon>Bacteria</taxon>
        <taxon>Bacillati</taxon>
        <taxon>Actinomycetota</taxon>
        <taxon>Actinomycetes</taxon>
        <taxon>Propionibacteriales</taxon>
        <taxon>Kribbellaceae</taxon>
        <taxon>Kribbella</taxon>
    </lineage>
</organism>
<comment type="caution">
    <text evidence="1">The sequence shown here is derived from an EMBL/GenBank/DDBJ whole genome shotgun (WGS) entry which is preliminary data.</text>
</comment>